<name>A0A6A5HV20_CAERE</name>
<evidence type="ECO:0000313" key="2">
    <source>
        <dbReference type="EMBL" id="KAF1770097.1"/>
    </source>
</evidence>
<dbReference type="GeneID" id="78773314"/>
<organism evidence="2 3">
    <name type="scientific">Caenorhabditis remanei</name>
    <name type="common">Caenorhabditis vulgaris</name>
    <dbReference type="NCBI Taxonomy" id="31234"/>
    <lineage>
        <taxon>Eukaryota</taxon>
        <taxon>Metazoa</taxon>
        <taxon>Ecdysozoa</taxon>
        <taxon>Nematoda</taxon>
        <taxon>Chromadorea</taxon>
        <taxon>Rhabditida</taxon>
        <taxon>Rhabditina</taxon>
        <taxon>Rhabditomorpha</taxon>
        <taxon>Rhabditoidea</taxon>
        <taxon>Rhabditidae</taxon>
        <taxon>Peloderinae</taxon>
        <taxon>Caenorhabditis</taxon>
    </lineage>
</organism>
<evidence type="ECO:0000313" key="3">
    <source>
        <dbReference type="Proteomes" id="UP000483820"/>
    </source>
</evidence>
<accession>A0A6A5HV20</accession>
<proteinExistence type="predicted"/>
<dbReference type="CTD" id="78773314"/>
<feature type="region of interest" description="Disordered" evidence="1">
    <location>
        <begin position="59"/>
        <end position="81"/>
    </location>
</feature>
<protein>
    <submittedName>
        <fullName evidence="2">Uncharacterized protein</fullName>
    </submittedName>
</protein>
<dbReference type="AlphaFoldDB" id="A0A6A5HV20"/>
<comment type="caution">
    <text evidence="2">The sequence shown here is derived from an EMBL/GenBank/DDBJ whole genome shotgun (WGS) entry which is preliminary data.</text>
</comment>
<gene>
    <name evidence="2" type="ORF">GCK72_001915</name>
</gene>
<dbReference type="RefSeq" id="XP_053591824.1">
    <property type="nucleotide sequence ID" value="XM_053723179.1"/>
</dbReference>
<dbReference type="EMBL" id="WUAV01000001">
    <property type="protein sequence ID" value="KAF1770097.1"/>
    <property type="molecule type" value="Genomic_DNA"/>
</dbReference>
<dbReference type="Proteomes" id="UP000483820">
    <property type="component" value="Chromosome I"/>
</dbReference>
<reference evidence="2 3" key="1">
    <citation type="submission" date="2019-12" db="EMBL/GenBank/DDBJ databases">
        <title>Chromosome-level assembly of the Caenorhabditis remanei genome.</title>
        <authorList>
            <person name="Teterina A.A."/>
            <person name="Willis J.H."/>
            <person name="Phillips P.C."/>
        </authorList>
    </citation>
    <scope>NUCLEOTIDE SEQUENCE [LARGE SCALE GENOMIC DNA]</scope>
    <source>
        <strain evidence="2 3">PX506</strain>
        <tissue evidence="2">Whole organism</tissue>
    </source>
</reference>
<dbReference type="KEGG" id="crq:GCK72_001915"/>
<sequence length="81" mass="8807">MAVDPFVDDPPSRPHCSLLPNRLKIRWSNTGLRIGHVLHRSRGIGSRSSFIITSSGVDMKASAPNRETEDVDVDAADVSPP</sequence>
<evidence type="ECO:0000256" key="1">
    <source>
        <dbReference type="SAM" id="MobiDB-lite"/>
    </source>
</evidence>